<dbReference type="HOGENOM" id="CLU_2720040_0_0_6"/>
<evidence type="ECO:0000313" key="2">
    <source>
        <dbReference type="Proteomes" id="UP000003936"/>
    </source>
</evidence>
<name>J3TY66_9ENTR</name>
<dbReference type="AlphaFoldDB" id="J3TY66"/>
<accession>J3TY66</accession>
<dbReference type="KEGG" id="sect:A359_09200"/>
<reference evidence="1 2" key="1">
    <citation type="journal article" date="2012" name="Mol. Biol. Evol.">
        <title>Genome reduction and co-evolution between the primary and secondary bacterial symbionts of psyllids.</title>
        <authorList>
            <person name="Sloan D.B."/>
            <person name="Moran N.A."/>
        </authorList>
    </citation>
    <scope>NUCLEOTIDE SEQUENCE [LARGE SCALE GENOMIC DNA]</scope>
    <source>
        <strain evidence="1">Ceuc_S</strain>
    </source>
</reference>
<dbReference type="EMBL" id="CP003546">
    <property type="protein sequence ID" value="AFP85285.1"/>
    <property type="molecule type" value="Genomic_DNA"/>
</dbReference>
<sequence precursor="true">MNIMNIMMKKPVQLSYILVMWCKRLRLSLLTSNRISGACTRALLPIDFSDFSGAFDPALLSASLLDRMLMSR</sequence>
<gene>
    <name evidence="1" type="ORF">A359_09200</name>
</gene>
<evidence type="ECO:0000313" key="1">
    <source>
        <dbReference type="EMBL" id="AFP85285.1"/>
    </source>
</evidence>
<dbReference type="Proteomes" id="UP000003936">
    <property type="component" value="Chromosome"/>
</dbReference>
<keyword evidence="2" id="KW-1185">Reference proteome</keyword>
<protein>
    <submittedName>
        <fullName evidence="1">Uncharacterized protein</fullName>
    </submittedName>
</protein>
<organism evidence="1 2">
    <name type="scientific">secondary endosymbiont of Ctenarytaina eucalypti</name>
    <dbReference type="NCBI Taxonomy" id="1199245"/>
    <lineage>
        <taxon>Bacteria</taxon>
        <taxon>Pseudomonadati</taxon>
        <taxon>Pseudomonadota</taxon>
        <taxon>Gammaproteobacteria</taxon>
        <taxon>Enterobacterales</taxon>
        <taxon>Enterobacteriaceae</taxon>
        <taxon>aphid secondary symbionts</taxon>
    </lineage>
</organism>
<proteinExistence type="predicted"/>